<comment type="caution">
    <text evidence="6">The sequence shown here is derived from an EMBL/GenBank/DDBJ whole genome shotgun (WGS) entry which is preliminary data.</text>
</comment>
<keyword evidence="4" id="KW-0503">Monooxygenase</keyword>
<feature type="domain" description="Luciferase-like" evidence="5">
    <location>
        <begin position="1"/>
        <end position="318"/>
    </location>
</feature>
<dbReference type="EMBL" id="JACTNF010000010">
    <property type="protein sequence ID" value="MBO1075203.1"/>
    <property type="molecule type" value="Genomic_DNA"/>
</dbReference>
<comment type="similarity">
    <text evidence="1">Belongs to the bacterial luciferase oxidoreductase family.</text>
</comment>
<accession>A0ABS3KCK7</accession>
<evidence type="ECO:0000259" key="5">
    <source>
        <dbReference type="Pfam" id="PF00296"/>
    </source>
</evidence>
<dbReference type="SUPFAM" id="SSF51679">
    <property type="entry name" value="Bacterial luciferase-like"/>
    <property type="match status" value="1"/>
</dbReference>
<dbReference type="Pfam" id="PF00296">
    <property type="entry name" value="Bac_luciferase"/>
    <property type="match status" value="1"/>
</dbReference>
<gene>
    <name evidence="6" type="ORF">IAI60_11340</name>
</gene>
<protein>
    <submittedName>
        <fullName evidence="6">LLM class flavin-dependent oxidoreductase</fullName>
    </submittedName>
</protein>
<dbReference type="InterPro" id="IPR050766">
    <property type="entry name" value="Bact_Lucif_Oxidored"/>
</dbReference>
<dbReference type="PANTHER" id="PTHR30137:SF16">
    <property type="entry name" value="BLL0895 PROTEIN"/>
    <property type="match status" value="1"/>
</dbReference>
<dbReference type="RefSeq" id="WP_207447286.1">
    <property type="nucleotide sequence ID" value="NZ_CP061091.1"/>
</dbReference>
<dbReference type="InterPro" id="IPR011251">
    <property type="entry name" value="Luciferase-like_dom"/>
</dbReference>
<evidence type="ECO:0000313" key="6">
    <source>
        <dbReference type="EMBL" id="MBO1075203.1"/>
    </source>
</evidence>
<name>A0ABS3KCK7_9PROT</name>
<organism evidence="6 7">
    <name type="scientific">Roseomonas marmotae</name>
    <dbReference type="NCBI Taxonomy" id="2768161"/>
    <lineage>
        <taxon>Bacteria</taxon>
        <taxon>Pseudomonadati</taxon>
        <taxon>Pseudomonadota</taxon>
        <taxon>Alphaproteobacteria</taxon>
        <taxon>Acetobacterales</taxon>
        <taxon>Roseomonadaceae</taxon>
        <taxon>Roseomonas</taxon>
    </lineage>
</organism>
<dbReference type="PANTHER" id="PTHR30137">
    <property type="entry name" value="LUCIFERASE-LIKE MONOOXYGENASE"/>
    <property type="match status" value="1"/>
</dbReference>
<proteinExistence type="inferred from homology"/>
<evidence type="ECO:0000313" key="7">
    <source>
        <dbReference type="Proteomes" id="UP001518990"/>
    </source>
</evidence>
<keyword evidence="7" id="KW-1185">Reference proteome</keyword>
<keyword evidence="3" id="KW-0560">Oxidoreductase</keyword>
<evidence type="ECO:0000256" key="4">
    <source>
        <dbReference type="ARBA" id="ARBA00023033"/>
    </source>
</evidence>
<evidence type="ECO:0000256" key="3">
    <source>
        <dbReference type="ARBA" id="ARBA00023002"/>
    </source>
</evidence>
<reference evidence="6 7" key="1">
    <citation type="submission" date="2020-09" db="EMBL/GenBank/DDBJ databases">
        <title>Roseomonas.</title>
        <authorList>
            <person name="Zhu W."/>
        </authorList>
    </citation>
    <scope>NUCLEOTIDE SEQUENCE [LARGE SCALE GENOMIC DNA]</scope>
    <source>
        <strain evidence="6 7">1311</strain>
    </source>
</reference>
<dbReference type="InterPro" id="IPR036661">
    <property type="entry name" value="Luciferase-like_sf"/>
</dbReference>
<sequence length="366" mass="41002">MKLGFFMMPLHSLKLSYKEMYDQDVEAALHADRLGFDEFWIGEHSSAKVEPVSNTLQFLSLLIPQTRNIKLCTGVMNLPQHHPARVAADAAMFDHMSNGRFIMGIGPGGLASDFELFGTAEKNRQEMMVEAVEIIERIWSSDPPYDIPGKYWTVRIRESVQDDMGIGPIPKPFQNPFPTFCTSAMSPHSGTARLAGQRGWHLISANFNAPWVVRSHWEAYAAGAEAAGRRPDPATWRIARSILVTESEAEARDYLAEEGNAIWAYYNYLFTQLGRAGARRIFLTREDSGEADLTLQEVMDSMVMAGPASQIVDRLVAFIDEVGPFGGLLAAFHEWDRKALWQGSMRRLVEDVAPKVRAYCRTKLAA</sequence>
<dbReference type="Proteomes" id="UP001518990">
    <property type="component" value="Unassembled WGS sequence"/>
</dbReference>
<evidence type="ECO:0000256" key="2">
    <source>
        <dbReference type="ARBA" id="ARBA00022630"/>
    </source>
</evidence>
<keyword evidence="2" id="KW-0285">Flavoprotein</keyword>
<dbReference type="Gene3D" id="3.20.20.30">
    <property type="entry name" value="Luciferase-like domain"/>
    <property type="match status" value="1"/>
</dbReference>
<evidence type="ECO:0000256" key="1">
    <source>
        <dbReference type="ARBA" id="ARBA00010426"/>
    </source>
</evidence>